<accession>A0A6J4KCI5</accession>
<evidence type="ECO:0000256" key="1">
    <source>
        <dbReference type="SAM" id="MobiDB-lite"/>
    </source>
</evidence>
<feature type="compositionally biased region" description="Basic residues" evidence="1">
    <location>
        <begin position="39"/>
        <end position="55"/>
    </location>
</feature>
<proteinExistence type="predicted"/>
<protein>
    <submittedName>
        <fullName evidence="2">Uncharacterized protein</fullName>
    </submittedName>
</protein>
<sequence>ACRPSRPPAPRPRARRRLRGERRPTRRLRAGAAPAGAAQHRRVQAHLHRRPRLARGGRGVAAPCPPPGAAVAGHAPVGPRRCNNPRGSPL</sequence>
<organism evidence="2">
    <name type="scientific">uncultured Gemmatimonadaceae bacterium</name>
    <dbReference type="NCBI Taxonomy" id="246130"/>
    <lineage>
        <taxon>Bacteria</taxon>
        <taxon>Pseudomonadati</taxon>
        <taxon>Gemmatimonadota</taxon>
        <taxon>Gemmatimonadia</taxon>
        <taxon>Gemmatimonadales</taxon>
        <taxon>Gemmatimonadaceae</taxon>
        <taxon>environmental samples</taxon>
    </lineage>
</organism>
<feature type="compositionally biased region" description="Pro residues" evidence="1">
    <location>
        <begin position="1"/>
        <end position="11"/>
    </location>
</feature>
<dbReference type="AlphaFoldDB" id="A0A6J4KCI5"/>
<feature type="non-terminal residue" evidence="2">
    <location>
        <position position="90"/>
    </location>
</feature>
<feature type="compositionally biased region" description="Low complexity" evidence="1">
    <location>
        <begin position="69"/>
        <end position="80"/>
    </location>
</feature>
<dbReference type="EMBL" id="CADCTX010000103">
    <property type="protein sequence ID" value="CAA9301109.1"/>
    <property type="molecule type" value="Genomic_DNA"/>
</dbReference>
<gene>
    <name evidence="2" type="ORF">AVDCRST_MAG40-365</name>
</gene>
<feature type="region of interest" description="Disordered" evidence="1">
    <location>
        <begin position="1"/>
        <end position="90"/>
    </location>
</feature>
<evidence type="ECO:0000313" key="2">
    <source>
        <dbReference type="EMBL" id="CAA9301109.1"/>
    </source>
</evidence>
<reference evidence="2" key="1">
    <citation type="submission" date="2020-02" db="EMBL/GenBank/DDBJ databases">
        <authorList>
            <person name="Meier V. D."/>
        </authorList>
    </citation>
    <scope>NUCLEOTIDE SEQUENCE</scope>
    <source>
        <strain evidence="2">AVDCRST_MAG40</strain>
    </source>
</reference>
<feature type="compositionally biased region" description="Basic residues" evidence="1">
    <location>
        <begin position="12"/>
        <end position="29"/>
    </location>
</feature>
<name>A0A6J4KCI5_9BACT</name>
<feature type="non-terminal residue" evidence="2">
    <location>
        <position position="1"/>
    </location>
</feature>